<organism evidence="3 4">
    <name type="scientific">Paraconexibacter antarcticus</name>
    <dbReference type="NCBI Taxonomy" id="2949664"/>
    <lineage>
        <taxon>Bacteria</taxon>
        <taxon>Bacillati</taxon>
        <taxon>Actinomycetota</taxon>
        <taxon>Thermoleophilia</taxon>
        <taxon>Solirubrobacterales</taxon>
        <taxon>Paraconexibacteraceae</taxon>
        <taxon>Paraconexibacter</taxon>
    </lineage>
</organism>
<gene>
    <name evidence="3" type="ORF">NBH00_17155</name>
</gene>
<accession>A0ABY5DPT5</accession>
<dbReference type="Pfam" id="PF01078">
    <property type="entry name" value="Mg_chelatase"/>
    <property type="match status" value="1"/>
</dbReference>
<sequence length="507" mass="53285">MLTRITTFALIGIDPRRVDVEVDIRPGLPSFTIVGLGDRSVREARERVAAAVANSGFEFPQKRITVNLAPAGLQKSGPGFDLAIACGVLACIGCIAPDALADIAVHGELRLGGEVRAARGTLVVAEGARDAGLRRLLVAPDRVGEASLLEGVDGVGAANLRAVVEILAGRAAPSRAGEDGDRARVVELLPDLADVRGHAESLEAVTIAAAGGHNLLFSGPPGTGKTMLARRLPSILPPLGPQEALEVTRIASIAGVGVTDELLCTRPFRAPHHSISMAGLVGGGSIPRPGEVTLAHHGVLFLDELSEFPRGALEALRQPLEDGRVLVVRGQQSVLFPCRTMLVAATNPCPCGFGGTPRCRCSVAEHDRHTRRLSGPLLDRIDLAVRVDRPTAGELQAPSLRTSASERDRVAAARERQAVRLAGTGVACNAHMDARLLRRHLRLDDGADRLLARVYERGLLSARGRHRVLRVARTVADLAGAETVDEAHLLSALALRGDAGAETEAAA</sequence>
<evidence type="ECO:0000259" key="2">
    <source>
        <dbReference type="SMART" id="SM00382"/>
    </source>
</evidence>
<dbReference type="SMART" id="SM00382">
    <property type="entry name" value="AAA"/>
    <property type="match status" value="1"/>
</dbReference>
<dbReference type="InterPro" id="IPR000523">
    <property type="entry name" value="Mg_chelatse_chII-like_cat_dom"/>
</dbReference>
<reference evidence="3 4" key="1">
    <citation type="submission" date="2022-06" db="EMBL/GenBank/DDBJ databases">
        <title>Paraconexibacter antarcticus.</title>
        <authorList>
            <person name="Kim C.S."/>
        </authorList>
    </citation>
    <scope>NUCLEOTIDE SEQUENCE [LARGE SCALE GENOMIC DNA]</scope>
    <source>
        <strain evidence="3 4">02-257</strain>
    </source>
</reference>
<dbReference type="Pfam" id="PF13541">
    <property type="entry name" value="ChlI"/>
    <property type="match status" value="1"/>
</dbReference>
<dbReference type="PANTHER" id="PTHR32039">
    <property type="entry name" value="MAGNESIUM-CHELATASE SUBUNIT CHLI"/>
    <property type="match status" value="1"/>
</dbReference>
<dbReference type="Proteomes" id="UP001056035">
    <property type="component" value="Chromosome"/>
</dbReference>
<dbReference type="InterPro" id="IPR020568">
    <property type="entry name" value="Ribosomal_Su5_D2-typ_SF"/>
</dbReference>
<dbReference type="InterPro" id="IPR003593">
    <property type="entry name" value="AAA+_ATPase"/>
</dbReference>
<protein>
    <submittedName>
        <fullName evidence="3">YifB family Mg chelatase-like AAA ATPase</fullName>
    </submittedName>
</protein>
<dbReference type="Gene3D" id="3.40.50.300">
    <property type="entry name" value="P-loop containing nucleotide triphosphate hydrolases"/>
    <property type="match status" value="1"/>
</dbReference>
<dbReference type="InterPro" id="IPR025158">
    <property type="entry name" value="Mg_chelat-rel_C"/>
</dbReference>
<dbReference type="RefSeq" id="WP_254569816.1">
    <property type="nucleotide sequence ID" value="NZ_CP098502.1"/>
</dbReference>
<dbReference type="PANTHER" id="PTHR32039:SF7">
    <property type="entry name" value="COMPETENCE PROTEIN COMM"/>
    <property type="match status" value="1"/>
</dbReference>
<evidence type="ECO:0000313" key="4">
    <source>
        <dbReference type="Proteomes" id="UP001056035"/>
    </source>
</evidence>
<dbReference type="SUPFAM" id="SSF54211">
    <property type="entry name" value="Ribosomal protein S5 domain 2-like"/>
    <property type="match status" value="1"/>
</dbReference>
<evidence type="ECO:0000313" key="3">
    <source>
        <dbReference type="EMBL" id="UTI63082.1"/>
    </source>
</evidence>
<comment type="similarity">
    <text evidence="1">Belongs to the Mg-chelatase subunits D/I family. ComM subfamily.</text>
</comment>
<dbReference type="Pfam" id="PF13335">
    <property type="entry name" value="Mg_chelatase_C"/>
    <property type="match status" value="1"/>
</dbReference>
<dbReference type="InterPro" id="IPR045006">
    <property type="entry name" value="CHLI-like"/>
</dbReference>
<dbReference type="Gene3D" id="3.30.230.10">
    <property type="match status" value="1"/>
</dbReference>
<dbReference type="NCBIfam" id="TIGR00368">
    <property type="entry name" value="YifB family Mg chelatase-like AAA ATPase"/>
    <property type="match status" value="1"/>
</dbReference>
<feature type="domain" description="AAA+ ATPase" evidence="2">
    <location>
        <begin position="211"/>
        <end position="391"/>
    </location>
</feature>
<proteinExistence type="inferred from homology"/>
<keyword evidence="4" id="KW-1185">Reference proteome</keyword>
<dbReference type="InterPro" id="IPR004482">
    <property type="entry name" value="Mg_chelat-rel"/>
</dbReference>
<dbReference type="SUPFAM" id="SSF52540">
    <property type="entry name" value="P-loop containing nucleoside triphosphate hydrolases"/>
    <property type="match status" value="1"/>
</dbReference>
<evidence type="ECO:0000256" key="1">
    <source>
        <dbReference type="ARBA" id="ARBA00006354"/>
    </source>
</evidence>
<dbReference type="InterPro" id="IPR027417">
    <property type="entry name" value="P-loop_NTPase"/>
</dbReference>
<name>A0ABY5DPT5_9ACTN</name>
<dbReference type="EMBL" id="CP098502">
    <property type="protein sequence ID" value="UTI63082.1"/>
    <property type="molecule type" value="Genomic_DNA"/>
</dbReference>
<dbReference type="InterPro" id="IPR014721">
    <property type="entry name" value="Ribsml_uS5_D2-typ_fold_subgr"/>
</dbReference>